<evidence type="ECO:0000313" key="9">
    <source>
        <dbReference type="EMBL" id="GAN77666.1"/>
    </source>
</evidence>
<accession>A0A0D6P8K9</accession>
<evidence type="ECO:0000259" key="8">
    <source>
        <dbReference type="Pfam" id="PF19358"/>
    </source>
</evidence>
<evidence type="ECO:0000256" key="3">
    <source>
        <dbReference type="ARBA" id="ARBA00022989"/>
    </source>
</evidence>
<dbReference type="Pfam" id="PF04932">
    <property type="entry name" value="Wzy_C"/>
    <property type="match status" value="1"/>
</dbReference>
<dbReference type="Proteomes" id="UP000032680">
    <property type="component" value="Unassembled WGS sequence"/>
</dbReference>
<name>A0A0D6P8K9_9PROT</name>
<evidence type="ECO:0000259" key="7">
    <source>
        <dbReference type="Pfam" id="PF04932"/>
    </source>
</evidence>
<evidence type="ECO:0000313" key="10">
    <source>
        <dbReference type="Proteomes" id="UP000032680"/>
    </source>
</evidence>
<dbReference type="EMBL" id="BANB01000410">
    <property type="protein sequence ID" value="GAN77666.1"/>
    <property type="molecule type" value="Genomic_DNA"/>
</dbReference>
<dbReference type="OrthoDB" id="9772644at2"/>
<gene>
    <name evidence="9" type="ORF">Asru_0410_11</name>
</gene>
<reference evidence="9 10" key="1">
    <citation type="submission" date="2012-11" db="EMBL/GenBank/DDBJ databases">
        <title>Whole genome sequence of Acidisphaera rubrifaciens HS-AP3.</title>
        <authorList>
            <person name="Azuma Y."/>
            <person name="Higashiura N."/>
            <person name="Hirakawa H."/>
            <person name="Matsushita K."/>
        </authorList>
    </citation>
    <scope>NUCLEOTIDE SEQUENCE [LARGE SCALE GENOMIC DNA]</scope>
    <source>
        <strain evidence="9 10">HS-AP3</strain>
    </source>
</reference>
<dbReference type="PANTHER" id="PTHR37422">
    <property type="entry name" value="TEICHURONIC ACID BIOSYNTHESIS PROTEIN TUAE"/>
    <property type="match status" value="1"/>
</dbReference>
<evidence type="ECO:0000256" key="2">
    <source>
        <dbReference type="ARBA" id="ARBA00022692"/>
    </source>
</evidence>
<feature type="transmembrane region" description="Helical" evidence="6">
    <location>
        <begin position="107"/>
        <end position="122"/>
    </location>
</feature>
<dbReference type="PANTHER" id="PTHR37422:SF13">
    <property type="entry name" value="LIPOPOLYSACCHARIDE BIOSYNTHESIS PROTEIN PA4999-RELATED"/>
    <property type="match status" value="1"/>
</dbReference>
<comment type="subcellular location">
    <subcellularLocation>
        <location evidence="1">Membrane</location>
        <topology evidence="1">Multi-pass membrane protein</topology>
    </subcellularLocation>
</comment>
<sequence>MTAALIGTTLILLLPLCIARPFIGVLVWSWVSFMNPHRMAWGPVRDMPWAALVLGATLLGCVVAREPKRLGFDGNARLLLAFLVCVSLTSLAALAPPDVVLDKWSRLAKVLLVLLLTNSLLTDRRRIHAMVWIMVISVAHFGVRGGAFSLATAGAYRVYGPPDTMIEDNNHLAAALLITLPLIAYLRSQSPHRIVRHALAATSALSLLSVLASYSRGALLGLAAMTPMLLRRSRRKLLTVLVVVVAVGAGSLFMPPDWFARMDTIFSAHKDESSETRLAMWRTSLTMAEERPWTGSGFMGPYTQSVVDMFAPGAPARAVHSIYFEVLGEHGFPTFAVWLSLSVVGWLNTRRIRRLAADRPDLRWAAELARMSQVSIVAYLVAGAFLSLSYWDFYLTLLTTLAAARRVVVRALADDRVPVGPRIASAPMRRPAGARPATAFSRRVPDLR</sequence>
<dbReference type="Pfam" id="PF19358">
    <property type="entry name" value="DUF5935"/>
    <property type="match status" value="1"/>
</dbReference>
<dbReference type="NCBIfam" id="TIGR03097">
    <property type="entry name" value="PEP_O_lig_1"/>
    <property type="match status" value="1"/>
</dbReference>
<feature type="transmembrane region" description="Helical" evidence="6">
    <location>
        <begin position="368"/>
        <end position="391"/>
    </location>
</feature>
<organism evidence="9 10">
    <name type="scientific">Acidisphaera rubrifaciens HS-AP3</name>
    <dbReference type="NCBI Taxonomy" id="1231350"/>
    <lineage>
        <taxon>Bacteria</taxon>
        <taxon>Pseudomonadati</taxon>
        <taxon>Pseudomonadota</taxon>
        <taxon>Alphaproteobacteria</taxon>
        <taxon>Acetobacterales</taxon>
        <taxon>Acetobacteraceae</taxon>
        <taxon>Acidisphaera</taxon>
    </lineage>
</organism>
<feature type="compositionally biased region" description="Low complexity" evidence="5">
    <location>
        <begin position="428"/>
        <end position="439"/>
    </location>
</feature>
<dbReference type="InterPro" id="IPR017528">
    <property type="entry name" value="CHP03097O-antigen_lig-rel"/>
</dbReference>
<feature type="domain" description="O-antigen ligase-related" evidence="7">
    <location>
        <begin position="202"/>
        <end position="339"/>
    </location>
</feature>
<feature type="transmembrane region" description="Helical" evidence="6">
    <location>
        <begin position="47"/>
        <end position="64"/>
    </location>
</feature>
<dbReference type="AlphaFoldDB" id="A0A0D6P8K9"/>
<dbReference type="InterPro" id="IPR007016">
    <property type="entry name" value="O-antigen_ligase-rel_domated"/>
</dbReference>
<feature type="transmembrane region" description="Helical" evidence="6">
    <location>
        <begin position="330"/>
        <end position="347"/>
    </location>
</feature>
<comment type="caution">
    <text evidence="9">The sequence shown here is derived from an EMBL/GenBank/DDBJ whole genome shotgun (WGS) entry which is preliminary data.</text>
</comment>
<dbReference type="GO" id="GO:0016020">
    <property type="term" value="C:membrane"/>
    <property type="evidence" value="ECO:0007669"/>
    <property type="project" value="UniProtKB-SubCell"/>
</dbReference>
<keyword evidence="4 6" id="KW-0472">Membrane</keyword>
<dbReference type="InterPro" id="IPR045979">
    <property type="entry name" value="DUF5935"/>
</dbReference>
<dbReference type="RefSeq" id="WP_048861850.1">
    <property type="nucleotide sequence ID" value="NZ_BANB01000410.1"/>
</dbReference>
<dbReference type="InterPro" id="IPR051533">
    <property type="entry name" value="WaaL-like"/>
</dbReference>
<feature type="transmembrane region" description="Helical" evidence="6">
    <location>
        <begin position="76"/>
        <end position="95"/>
    </location>
</feature>
<proteinExistence type="predicted"/>
<keyword evidence="2 6" id="KW-0812">Transmembrane</keyword>
<feature type="transmembrane region" description="Helical" evidence="6">
    <location>
        <begin position="171"/>
        <end position="188"/>
    </location>
</feature>
<keyword evidence="10" id="KW-1185">Reference proteome</keyword>
<evidence type="ECO:0000256" key="4">
    <source>
        <dbReference type="ARBA" id="ARBA00023136"/>
    </source>
</evidence>
<protein>
    <submittedName>
        <fullName evidence="9">O-antigen polymerase</fullName>
    </submittedName>
</protein>
<evidence type="ECO:0000256" key="5">
    <source>
        <dbReference type="SAM" id="MobiDB-lite"/>
    </source>
</evidence>
<feature type="domain" description="DUF5935" evidence="8">
    <location>
        <begin position="7"/>
        <end position="188"/>
    </location>
</feature>
<feature type="transmembrane region" description="Helical" evidence="6">
    <location>
        <begin position="237"/>
        <end position="254"/>
    </location>
</feature>
<feature type="transmembrane region" description="Helical" evidence="6">
    <location>
        <begin position="129"/>
        <end position="151"/>
    </location>
</feature>
<evidence type="ECO:0000256" key="6">
    <source>
        <dbReference type="SAM" id="Phobius"/>
    </source>
</evidence>
<keyword evidence="3 6" id="KW-1133">Transmembrane helix</keyword>
<feature type="region of interest" description="Disordered" evidence="5">
    <location>
        <begin position="428"/>
        <end position="448"/>
    </location>
</feature>
<evidence type="ECO:0000256" key="1">
    <source>
        <dbReference type="ARBA" id="ARBA00004141"/>
    </source>
</evidence>